<proteinExistence type="predicted"/>
<gene>
    <name evidence="2" type="ORF">HGUI_00068</name>
</gene>
<accession>A0A1L0AW14</accession>
<keyword evidence="3" id="KW-1185">Reference proteome</keyword>
<feature type="region of interest" description="Disordered" evidence="1">
    <location>
        <begin position="138"/>
        <end position="171"/>
    </location>
</feature>
<reference evidence="3" key="1">
    <citation type="submission" date="2016-11" db="EMBL/GenBank/DDBJ databases">
        <authorList>
            <person name="Guldener U."/>
        </authorList>
    </citation>
    <scope>NUCLEOTIDE SEQUENCE [LARGE SCALE GENOMIC DNA]</scope>
</reference>
<feature type="compositionally biased region" description="Basic and acidic residues" evidence="1">
    <location>
        <begin position="139"/>
        <end position="148"/>
    </location>
</feature>
<dbReference type="AlphaFoldDB" id="A0A1L0AW14"/>
<name>A0A1L0AW14_9ASCO</name>
<evidence type="ECO:0000256" key="1">
    <source>
        <dbReference type="SAM" id="MobiDB-lite"/>
    </source>
</evidence>
<feature type="compositionally biased region" description="Basic residues" evidence="1">
    <location>
        <begin position="149"/>
        <end position="165"/>
    </location>
</feature>
<sequence length="300" mass="35107">MSTETYKRKRPFLFSYERRYDQLFKYPRSSEIKEAFIRYNIYPRINLNKKVNGVTRLRDRKRISYALNDDDDFISTDYVTSISKANRRKGLISKGNLRSYNPTFNTIGRVNSNSKDTISMTDLLKEDQNSMRKFKITRSNKETNDKKATRSKGVRTKPRRGRPSKKANFDEEEVEKDTFDDILFVKGESPDAEDFAQNDIYTVLSHPSDTIKISNKDIRRLTGKHCLLSGKILSKSEPCMKCDMKLFNYIIHKRIQSTNLQTNSLMLDFNDEIEISASLLISKLNIDVEYINRDFFSTKD</sequence>
<dbReference type="OrthoDB" id="3972964at2759"/>
<dbReference type="Proteomes" id="UP000183365">
    <property type="component" value="Unassembled WGS sequence"/>
</dbReference>
<protein>
    <submittedName>
        <fullName evidence="2">Uncharacterized protein</fullName>
    </submittedName>
</protein>
<evidence type="ECO:0000313" key="2">
    <source>
        <dbReference type="EMBL" id="SGZ37868.1"/>
    </source>
</evidence>
<dbReference type="EMBL" id="FQNF01000001">
    <property type="protein sequence ID" value="SGZ37868.1"/>
    <property type="molecule type" value="Genomic_DNA"/>
</dbReference>
<dbReference type="VEuPathDB" id="FungiDB:HGUI_00068"/>
<evidence type="ECO:0000313" key="3">
    <source>
        <dbReference type="Proteomes" id="UP000183365"/>
    </source>
</evidence>
<organism evidence="2 3">
    <name type="scientific">Hanseniaspora guilliermondii</name>
    <dbReference type="NCBI Taxonomy" id="56406"/>
    <lineage>
        <taxon>Eukaryota</taxon>
        <taxon>Fungi</taxon>
        <taxon>Dikarya</taxon>
        <taxon>Ascomycota</taxon>
        <taxon>Saccharomycotina</taxon>
        <taxon>Saccharomycetes</taxon>
        <taxon>Saccharomycodales</taxon>
        <taxon>Saccharomycodaceae</taxon>
        <taxon>Hanseniaspora</taxon>
    </lineage>
</organism>